<dbReference type="EMBL" id="HBUE01117287">
    <property type="protein sequence ID" value="CAG6490949.1"/>
    <property type="molecule type" value="Transcribed_RNA"/>
</dbReference>
<dbReference type="EMBL" id="HBUE01323136">
    <property type="protein sequence ID" value="CAG6589270.1"/>
    <property type="molecule type" value="Transcribed_RNA"/>
</dbReference>
<dbReference type="EMBL" id="HBUE01216573">
    <property type="protein sequence ID" value="CAG6537257.1"/>
    <property type="molecule type" value="Transcribed_RNA"/>
</dbReference>
<dbReference type="EMBL" id="HBUE01323131">
    <property type="protein sequence ID" value="CAG6589260.1"/>
    <property type="molecule type" value="Transcribed_RNA"/>
</dbReference>
<dbReference type="EMBL" id="HBUE01216571">
    <property type="protein sequence ID" value="CAG6537253.1"/>
    <property type="molecule type" value="Transcribed_RNA"/>
</dbReference>
<keyword evidence="3" id="KW-0539">Nucleus</keyword>
<organism evidence="6">
    <name type="scientific">Culex pipiens</name>
    <name type="common">House mosquito</name>
    <dbReference type="NCBI Taxonomy" id="7175"/>
    <lineage>
        <taxon>Eukaryota</taxon>
        <taxon>Metazoa</taxon>
        <taxon>Ecdysozoa</taxon>
        <taxon>Arthropoda</taxon>
        <taxon>Hexapoda</taxon>
        <taxon>Insecta</taxon>
        <taxon>Pterygota</taxon>
        <taxon>Neoptera</taxon>
        <taxon>Endopterygota</taxon>
        <taxon>Diptera</taxon>
        <taxon>Nematocera</taxon>
        <taxon>Culicoidea</taxon>
        <taxon>Culicidae</taxon>
        <taxon>Culicinae</taxon>
        <taxon>Culicini</taxon>
        <taxon>Culex</taxon>
        <taxon>Culex</taxon>
    </lineage>
</organism>
<dbReference type="AlphaFoldDB" id="A0A8D8MQP1"/>
<name>A0A8D8MQP1_CULPI</name>
<evidence type="ECO:0000256" key="3">
    <source>
        <dbReference type="ARBA" id="ARBA00023242"/>
    </source>
</evidence>
<dbReference type="GO" id="GO:0003713">
    <property type="term" value="F:transcription coactivator activity"/>
    <property type="evidence" value="ECO:0007669"/>
    <property type="project" value="InterPro"/>
</dbReference>
<dbReference type="EMBL" id="HBUE01323132">
    <property type="protein sequence ID" value="CAG6589262.1"/>
    <property type="molecule type" value="Transcribed_RNA"/>
</dbReference>
<dbReference type="EMBL" id="HBUE01323135">
    <property type="protein sequence ID" value="CAG6589268.1"/>
    <property type="molecule type" value="Transcribed_RNA"/>
</dbReference>
<dbReference type="EMBL" id="HBUE01216572">
    <property type="protein sequence ID" value="CAG6537255.1"/>
    <property type="molecule type" value="Transcribed_RNA"/>
</dbReference>
<dbReference type="EMBL" id="HBUE01216577">
    <property type="protein sequence ID" value="CAG6537263.1"/>
    <property type="molecule type" value="Transcribed_RNA"/>
</dbReference>
<dbReference type="EMBL" id="HBUE01323134">
    <property type="protein sequence ID" value="CAG6589266.1"/>
    <property type="molecule type" value="Transcribed_RNA"/>
</dbReference>
<reference evidence="6" key="1">
    <citation type="submission" date="2021-05" db="EMBL/GenBank/DDBJ databases">
        <authorList>
            <person name="Alioto T."/>
            <person name="Alioto T."/>
            <person name="Gomez Garrido J."/>
        </authorList>
    </citation>
    <scope>NUCLEOTIDE SEQUENCE</scope>
</reference>
<feature type="region of interest" description="Disordered" evidence="5">
    <location>
        <begin position="92"/>
        <end position="167"/>
    </location>
</feature>
<comment type="subcellular location">
    <subcellularLocation>
        <location evidence="1">Nucleus</location>
    </subcellularLocation>
</comment>
<evidence type="ECO:0000256" key="4">
    <source>
        <dbReference type="SAM" id="Coils"/>
    </source>
</evidence>
<protein>
    <submittedName>
        <fullName evidence="6">c-Myc-binding protein homolog</fullName>
    </submittedName>
</protein>
<dbReference type="PANTHER" id="PTHR13168">
    <property type="entry name" value="ASSOCIATE OF C-MYC AMY-1"/>
    <property type="match status" value="1"/>
</dbReference>
<dbReference type="PRINTS" id="PR02028">
    <property type="entry name" value="CMYCBINDINGP"/>
</dbReference>
<sequence>MSSFKPIDGNKEEFRKYLDRKGVTDAITKVLIKCNTDRPDNAIGFLLENLGEKVKDKHTIACLENDLTDARNEIEALKRKVESLQIASAMATAPSAGISDGSSPAEEGAASDSVASEEATADKEAKSVALVVDTVSSQGQEVPLGDAKGEQSAAEPTEPVPKEQTPQ</sequence>
<evidence type="ECO:0000313" key="6">
    <source>
        <dbReference type="EMBL" id="CAG6537249.1"/>
    </source>
</evidence>
<evidence type="ECO:0000256" key="1">
    <source>
        <dbReference type="ARBA" id="ARBA00004123"/>
    </source>
</evidence>
<evidence type="ECO:0000256" key="2">
    <source>
        <dbReference type="ARBA" id="ARBA00009389"/>
    </source>
</evidence>
<dbReference type="PANTHER" id="PTHR13168:SF0">
    <property type="entry name" value="C-MYC-BINDING PROTEIN"/>
    <property type="match status" value="1"/>
</dbReference>
<dbReference type="EMBL" id="HBUE01117286">
    <property type="protein sequence ID" value="CAG6490946.1"/>
    <property type="molecule type" value="Transcribed_RNA"/>
</dbReference>
<proteinExistence type="inferred from homology"/>
<keyword evidence="4" id="KW-0175">Coiled coil</keyword>
<dbReference type="EMBL" id="HBUE01323137">
    <property type="protein sequence ID" value="CAG6589272.1"/>
    <property type="molecule type" value="Transcribed_RNA"/>
</dbReference>
<dbReference type="EMBL" id="HBUE01323133">
    <property type="protein sequence ID" value="CAG6589264.1"/>
    <property type="molecule type" value="Transcribed_RNA"/>
</dbReference>
<dbReference type="EMBL" id="HBUE01117283">
    <property type="protein sequence ID" value="CAG6490941.1"/>
    <property type="molecule type" value="Transcribed_RNA"/>
</dbReference>
<dbReference type="EMBL" id="HBUE01216569">
    <property type="protein sequence ID" value="CAG6537249.1"/>
    <property type="molecule type" value="Transcribed_RNA"/>
</dbReference>
<feature type="coiled-coil region" evidence="4">
    <location>
        <begin position="60"/>
        <end position="87"/>
    </location>
</feature>
<comment type="similarity">
    <text evidence="2">Belongs to the AMY1 family.</text>
</comment>
<dbReference type="EMBL" id="HBUE01117288">
    <property type="protein sequence ID" value="CAG6490952.1"/>
    <property type="molecule type" value="Transcribed_RNA"/>
</dbReference>
<dbReference type="InterPro" id="IPR026060">
    <property type="entry name" value="AMY1"/>
</dbReference>
<evidence type="ECO:0000256" key="5">
    <source>
        <dbReference type="SAM" id="MobiDB-lite"/>
    </source>
</evidence>
<accession>A0A8D8MQP1</accession>
<dbReference type="EMBL" id="HBUE01323139">
    <property type="protein sequence ID" value="CAG6589274.1"/>
    <property type="molecule type" value="Transcribed_RNA"/>
</dbReference>
<dbReference type="GO" id="GO:0005634">
    <property type="term" value="C:nucleus"/>
    <property type="evidence" value="ECO:0007669"/>
    <property type="project" value="UniProtKB-SubCell"/>
</dbReference>
<dbReference type="EMBL" id="HBUE01216574">
    <property type="protein sequence ID" value="CAG6537259.1"/>
    <property type="molecule type" value="Transcribed_RNA"/>
</dbReference>
<dbReference type="EMBL" id="HBUE01216575">
    <property type="protein sequence ID" value="CAG6537261.1"/>
    <property type="molecule type" value="Transcribed_RNA"/>
</dbReference>
<dbReference type="EMBL" id="HBUE01216570">
    <property type="protein sequence ID" value="CAG6537251.1"/>
    <property type="molecule type" value="Transcribed_RNA"/>
</dbReference>